<dbReference type="Proteomes" id="UP000006860">
    <property type="component" value="Chromosome"/>
</dbReference>
<protein>
    <submittedName>
        <fullName evidence="1">Uncharacterized protein</fullName>
    </submittedName>
</protein>
<evidence type="ECO:0000313" key="2">
    <source>
        <dbReference type="Proteomes" id="UP000006860"/>
    </source>
</evidence>
<reference evidence="2" key="1">
    <citation type="submission" date="2011-02" db="EMBL/GenBank/DDBJ databases">
        <title>The complete genome of Planctomyces brasiliensis DSM 5305.</title>
        <authorList>
            <person name="Lucas S."/>
            <person name="Copeland A."/>
            <person name="Lapidus A."/>
            <person name="Bruce D."/>
            <person name="Goodwin L."/>
            <person name="Pitluck S."/>
            <person name="Kyrpides N."/>
            <person name="Mavromatis K."/>
            <person name="Pagani I."/>
            <person name="Ivanova N."/>
            <person name="Ovchinnikova G."/>
            <person name="Lu M."/>
            <person name="Detter J.C."/>
            <person name="Han C."/>
            <person name="Land M."/>
            <person name="Hauser L."/>
            <person name="Markowitz V."/>
            <person name="Cheng J.-F."/>
            <person name="Hugenholtz P."/>
            <person name="Woyke T."/>
            <person name="Wu D."/>
            <person name="Tindall B."/>
            <person name="Pomrenke H.G."/>
            <person name="Brambilla E."/>
            <person name="Klenk H.-P."/>
            <person name="Eisen J.A."/>
        </authorList>
    </citation>
    <scope>NUCLEOTIDE SEQUENCE [LARGE SCALE GENOMIC DNA]</scope>
    <source>
        <strain evidence="2">ATCC 49424 / DSM 5305 / JCM 21570 / NBRC 103401 / IFAM 1448</strain>
    </source>
</reference>
<dbReference type="EMBL" id="CP002546">
    <property type="protein sequence ID" value="ADY59337.1"/>
    <property type="molecule type" value="Genomic_DNA"/>
</dbReference>
<dbReference type="HOGENOM" id="CLU_1288076_0_0_0"/>
<evidence type="ECO:0000313" key="1">
    <source>
        <dbReference type="EMBL" id="ADY59337.1"/>
    </source>
</evidence>
<keyword evidence="2" id="KW-1185">Reference proteome</keyword>
<accession>F0SFD0</accession>
<dbReference type="KEGG" id="pbs:Plabr_1726"/>
<sequence>MRLHPLSTEHGVAHLPENVGDFSTDRGQRIEIRRNPTGPASYSHGSEAAHVQQQIRGIVENGFWASANPAVTVDQPLVLANGKIHLASRVDALLRVTLKSLAEHADFRAHISILNALYHFLGVQSDVAELSKVASTMGIETGMCLPVTDGAGNTSVMKVLSSAKELSCYHVSFYSPSEYAEPFQAEHPIGRVATWKERGSDEEQVVKSLFGELV</sequence>
<gene>
    <name evidence="1" type="ordered locus">Plabr_1726</name>
</gene>
<organism evidence="1 2">
    <name type="scientific">Rubinisphaera brasiliensis (strain ATCC 49424 / DSM 5305 / JCM 21570 / IAM 15109 / NBRC 103401 / IFAM 1448)</name>
    <name type="common">Planctomyces brasiliensis</name>
    <dbReference type="NCBI Taxonomy" id="756272"/>
    <lineage>
        <taxon>Bacteria</taxon>
        <taxon>Pseudomonadati</taxon>
        <taxon>Planctomycetota</taxon>
        <taxon>Planctomycetia</taxon>
        <taxon>Planctomycetales</taxon>
        <taxon>Planctomycetaceae</taxon>
        <taxon>Rubinisphaera</taxon>
    </lineage>
</organism>
<dbReference type="AlphaFoldDB" id="F0SFD0"/>
<proteinExistence type="predicted"/>
<name>F0SFD0_RUBBR</name>